<dbReference type="RefSeq" id="WP_124935351.1">
    <property type="nucleotide sequence ID" value="NZ_RJVQ01000001.1"/>
</dbReference>
<gene>
    <name evidence="15" type="ORF">EES38_01240</name>
</gene>
<dbReference type="GO" id="GO:0005886">
    <property type="term" value="C:plasma membrane"/>
    <property type="evidence" value="ECO:0007669"/>
    <property type="project" value="UniProtKB-SubCell"/>
</dbReference>
<keyword evidence="6" id="KW-0547">Nucleotide-binding</keyword>
<evidence type="ECO:0000313" key="15">
    <source>
        <dbReference type="EMBL" id="RQW64701.1"/>
    </source>
</evidence>
<keyword evidence="9" id="KW-0902">Two-component regulatory system</keyword>
<name>A0A3N9TKQ9_9VIBR</name>
<dbReference type="InterPro" id="IPR029787">
    <property type="entry name" value="Nucleotide_cyclase"/>
</dbReference>
<evidence type="ECO:0000259" key="13">
    <source>
        <dbReference type="PROSITE" id="PS50113"/>
    </source>
</evidence>
<dbReference type="OrthoDB" id="73375at2"/>
<keyword evidence="8" id="KW-0067">ATP-binding</keyword>
<keyword evidence="11" id="KW-0472">Membrane</keyword>
<feature type="domain" description="PAS" evidence="12">
    <location>
        <begin position="355"/>
        <end position="389"/>
    </location>
</feature>
<dbReference type="InterPro" id="IPR000160">
    <property type="entry name" value="GGDEF_dom"/>
</dbReference>
<dbReference type="InterPro" id="IPR000014">
    <property type="entry name" value="PAS"/>
</dbReference>
<evidence type="ECO:0000256" key="2">
    <source>
        <dbReference type="ARBA" id="ARBA00004533"/>
    </source>
</evidence>
<evidence type="ECO:0000256" key="10">
    <source>
        <dbReference type="ARBA" id="ARBA00034247"/>
    </source>
</evidence>
<dbReference type="PANTHER" id="PTHR45138">
    <property type="entry name" value="REGULATORY COMPONENTS OF SENSORY TRANSDUCTION SYSTEM"/>
    <property type="match status" value="1"/>
</dbReference>
<dbReference type="SUPFAM" id="SSF55785">
    <property type="entry name" value="PYP-like sensor domain (PAS domain)"/>
    <property type="match status" value="1"/>
</dbReference>
<evidence type="ECO:0000256" key="11">
    <source>
        <dbReference type="SAM" id="Phobius"/>
    </source>
</evidence>
<dbReference type="InterPro" id="IPR043128">
    <property type="entry name" value="Rev_trsase/Diguanyl_cyclase"/>
</dbReference>
<evidence type="ECO:0000259" key="14">
    <source>
        <dbReference type="PROSITE" id="PS50887"/>
    </source>
</evidence>
<keyword evidence="7" id="KW-0418">Kinase</keyword>
<evidence type="ECO:0000256" key="3">
    <source>
        <dbReference type="ARBA" id="ARBA00012528"/>
    </source>
</evidence>
<comment type="cofactor">
    <cofactor evidence="1">
        <name>Mg(2+)</name>
        <dbReference type="ChEBI" id="CHEBI:18420"/>
    </cofactor>
</comment>
<dbReference type="GO" id="GO:0043709">
    <property type="term" value="P:cell adhesion involved in single-species biofilm formation"/>
    <property type="evidence" value="ECO:0007669"/>
    <property type="project" value="TreeGrafter"/>
</dbReference>
<evidence type="ECO:0000256" key="4">
    <source>
        <dbReference type="ARBA" id="ARBA00022553"/>
    </source>
</evidence>
<reference evidence="15 16" key="1">
    <citation type="submission" date="2018-11" db="EMBL/GenBank/DDBJ databases">
        <title>Vibrio LJC006 sp. nov., isolated from seawater during the bloom of the enteromorpha.</title>
        <authorList>
            <person name="Liang J."/>
        </authorList>
    </citation>
    <scope>NUCLEOTIDE SEQUENCE [LARGE SCALE GENOMIC DNA]</scope>
    <source>
        <strain evidence="15 16">LJC006</strain>
    </source>
</reference>
<dbReference type="EC" id="2.7.7.65" evidence="3"/>
<evidence type="ECO:0000259" key="12">
    <source>
        <dbReference type="PROSITE" id="PS50112"/>
    </source>
</evidence>
<dbReference type="NCBIfam" id="TIGR00254">
    <property type="entry name" value="GGDEF"/>
    <property type="match status" value="1"/>
</dbReference>
<dbReference type="GO" id="GO:0000160">
    <property type="term" value="P:phosphorelay signal transduction system"/>
    <property type="evidence" value="ECO:0007669"/>
    <property type="project" value="UniProtKB-KW"/>
</dbReference>
<dbReference type="NCBIfam" id="TIGR00229">
    <property type="entry name" value="sensory_box"/>
    <property type="match status" value="1"/>
</dbReference>
<dbReference type="SMART" id="SM00091">
    <property type="entry name" value="PAS"/>
    <property type="match status" value="1"/>
</dbReference>
<keyword evidence="11" id="KW-0812">Transmembrane</keyword>
<comment type="catalytic activity">
    <reaction evidence="10">
        <text>2 GTP = 3',3'-c-di-GMP + 2 diphosphate</text>
        <dbReference type="Rhea" id="RHEA:24898"/>
        <dbReference type="ChEBI" id="CHEBI:33019"/>
        <dbReference type="ChEBI" id="CHEBI:37565"/>
        <dbReference type="ChEBI" id="CHEBI:58805"/>
        <dbReference type="EC" id="2.7.7.65"/>
    </reaction>
</comment>
<dbReference type="CDD" id="cd00130">
    <property type="entry name" value="PAS"/>
    <property type="match status" value="1"/>
</dbReference>
<dbReference type="Proteomes" id="UP000281112">
    <property type="component" value="Unassembled WGS sequence"/>
</dbReference>
<dbReference type="Pfam" id="PF00990">
    <property type="entry name" value="GGDEF"/>
    <property type="match status" value="1"/>
</dbReference>
<sequence length="642" mass="73289">MQLHSSLYKLLLVMLTFGSLIFATDVITRQFIQSGQTETIALANAAKKSAERQLVFDQFFDRSKVTLLAIHNSDAFSQFFYNSSAEPLKQLALALAQSQQDIMKIRFIDQNGMEVIRIDRDRIGDNAKIVADSALQNKAHRYFFFDSKKQPLNKVWFSNIDLNEDNGRVEIPFKPTLRSVLPISNKNEFAGILLVNYFMQPLFDRLSDTPLYDLILTDRDGEILLHHDSERNWSSYTDKQSIKSELPEFDQVIQNHTFQGNGFFSRELSLPNQQNLFLILALKDEYSIFQKALSSKKLLYSSALTVLIMIVFGVIFSLLLNRLFTDYREREKHIVELTKLNQQVNNLLIKNQVFMDMASDGIHVLDKNGNIVVFSESFAKMLGYSQDEMSKLNVSDWDAMIPKDEIIAAMNSFTNEPRTLETKHKRKDGSIFDVEIHCKWIHTNEGEDLFYASSRDITERLRLENELHRLASTDTLTQLPTRRVFMERLDVELERCVRQPQSLITVAMLDLDDFKVINDTYGHGMGDKMLVTVASIIKDEIRKVDIAGRLGGEEFGLILTGTSEESALHFANRLRTRVEQATLVSEGDLISCTISIGLTQIKPSDSSTDMILERADKALYSAKNNGRNRAEVFHGDTTLHSS</sequence>
<keyword evidence="5" id="KW-0808">Transferase</keyword>
<dbReference type="PANTHER" id="PTHR45138:SF9">
    <property type="entry name" value="DIGUANYLATE CYCLASE DGCM-RELATED"/>
    <property type="match status" value="1"/>
</dbReference>
<dbReference type="PROSITE" id="PS50113">
    <property type="entry name" value="PAC"/>
    <property type="match status" value="1"/>
</dbReference>
<dbReference type="EMBL" id="RJVQ01000001">
    <property type="protein sequence ID" value="RQW64701.1"/>
    <property type="molecule type" value="Genomic_DNA"/>
</dbReference>
<protein>
    <recommendedName>
        <fullName evidence="3">diguanylate cyclase</fullName>
        <ecNumber evidence="3">2.7.7.65</ecNumber>
    </recommendedName>
</protein>
<dbReference type="SUPFAM" id="SSF103190">
    <property type="entry name" value="Sensory domain-like"/>
    <property type="match status" value="1"/>
</dbReference>
<dbReference type="Pfam" id="PF21623">
    <property type="entry name" value="HK_sensor_dom_bact"/>
    <property type="match status" value="1"/>
</dbReference>
<feature type="transmembrane region" description="Helical" evidence="11">
    <location>
        <begin position="298"/>
        <end position="320"/>
    </location>
</feature>
<dbReference type="InterPro" id="IPR050469">
    <property type="entry name" value="Diguanylate_Cyclase"/>
</dbReference>
<evidence type="ECO:0000256" key="7">
    <source>
        <dbReference type="ARBA" id="ARBA00022777"/>
    </source>
</evidence>
<keyword evidence="4" id="KW-0597">Phosphoprotein</keyword>
<feature type="domain" description="PAC" evidence="13">
    <location>
        <begin position="418"/>
        <end position="469"/>
    </location>
</feature>
<dbReference type="InterPro" id="IPR000700">
    <property type="entry name" value="PAS-assoc_C"/>
</dbReference>
<dbReference type="PROSITE" id="PS50887">
    <property type="entry name" value="GGDEF"/>
    <property type="match status" value="1"/>
</dbReference>
<keyword evidence="16" id="KW-1185">Reference proteome</keyword>
<evidence type="ECO:0000256" key="8">
    <source>
        <dbReference type="ARBA" id="ARBA00022840"/>
    </source>
</evidence>
<dbReference type="Gene3D" id="3.30.450.20">
    <property type="entry name" value="PAS domain"/>
    <property type="match status" value="2"/>
</dbReference>
<dbReference type="GO" id="GO:0005524">
    <property type="term" value="F:ATP binding"/>
    <property type="evidence" value="ECO:0007669"/>
    <property type="project" value="UniProtKB-KW"/>
</dbReference>
<dbReference type="InterPro" id="IPR035965">
    <property type="entry name" value="PAS-like_dom_sf"/>
</dbReference>
<dbReference type="InterPro" id="IPR029151">
    <property type="entry name" value="Sensor-like_sf"/>
</dbReference>
<dbReference type="SUPFAM" id="SSF55073">
    <property type="entry name" value="Nucleotide cyclase"/>
    <property type="match status" value="1"/>
</dbReference>
<dbReference type="Pfam" id="PF13426">
    <property type="entry name" value="PAS_9"/>
    <property type="match status" value="1"/>
</dbReference>
<evidence type="ECO:0000256" key="6">
    <source>
        <dbReference type="ARBA" id="ARBA00022741"/>
    </source>
</evidence>
<evidence type="ECO:0000256" key="9">
    <source>
        <dbReference type="ARBA" id="ARBA00023012"/>
    </source>
</evidence>
<evidence type="ECO:0000256" key="1">
    <source>
        <dbReference type="ARBA" id="ARBA00001946"/>
    </source>
</evidence>
<dbReference type="AlphaFoldDB" id="A0A3N9TKQ9"/>
<organism evidence="15 16">
    <name type="scientific">Vibrio viridaestus</name>
    <dbReference type="NCBI Taxonomy" id="2487322"/>
    <lineage>
        <taxon>Bacteria</taxon>
        <taxon>Pseudomonadati</taxon>
        <taxon>Pseudomonadota</taxon>
        <taxon>Gammaproteobacteria</taxon>
        <taxon>Vibrionales</taxon>
        <taxon>Vibrionaceae</taxon>
        <taxon>Vibrio</taxon>
    </lineage>
</organism>
<evidence type="ECO:0000256" key="5">
    <source>
        <dbReference type="ARBA" id="ARBA00022679"/>
    </source>
</evidence>
<proteinExistence type="predicted"/>
<dbReference type="GO" id="GO:1902201">
    <property type="term" value="P:negative regulation of bacterial-type flagellum-dependent cell motility"/>
    <property type="evidence" value="ECO:0007669"/>
    <property type="project" value="TreeGrafter"/>
</dbReference>
<dbReference type="PROSITE" id="PS50112">
    <property type="entry name" value="PAS"/>
    <property type="match status" value="1"/>
</dbReference>
<accession>A0A3N9TKQ9</accession>
<dbReference type="GO" id="GO:0016301">
    <property type="term" value="F:kinase activity"/>
    <property type="evidence" value="ECO:0007669"/>
    <property type="project" value="UniProtKB-KW"/>
</dbReference>
<evidence type="ECO:0000313" key="16">
    <source>
        <dbReference type="Proteomes" id="UP000281112"/>
    </source>
</evidence>
<dbReference type="GO" id="GO:0052621">
    <property type="term" value="F:diguanylate cyclase activity"/>
    <property type="evidence" value="ECO:0007669"/>
    <property type="project" value="UniProtKB-EC"/>
</dbReference>
<comment type="subcellular location">
    <subcellularLocation>
        <location evidence="2">Cell inner membrane</location>
    </subcellularLocation>
</comment>
<dbReference type="InterPro" id="IPR048760">
    <property type="entry name" value="VP0354-like_sensor_dom"/>
</dbReference>
<feature type="domain" description="GGDEF" evidence="14">
    <location>
        <begin position="502"/>
        <end position="635"/>
    </location>
</feature>
<dbReference type="Gene3D" id="3.30.70.270">
    <property type="match status" value="1"/>
</dbReference>
<keyword evidence="11" id="KW-1133">Transmembrane helix</keyword>
<comment type="caution">
    <text evidence="15">The sequence shown here is derived from an EMBL/GenBank/DDBJ whole genome shotgun (WGS) entry which is preliminary data.</text>
</comment>
<dbReference type="SMART" id="SM00267">
    <property type="entry name" value="GGDEF"/>
    <property type="match status" value="1"/>
</dbReference>
<dbReference type="CDD" id="cd01949">
    <property type="entry name" value="GGDEF"/>
    <property type="match status" value="1"/>
</dbReference>
<dbReference type="FunFam" id="3.30.70.270:FF:000001">
    <property type="entry name" value="Diguanylate cyclase domain protein"/>
    <property type="match status" value="1"/>
</dbReference>